<evidence type="ECO:0000313" key="2">
    <source>
        <dbReference type="EMBL" id="RJG17371.1"/>
    </source>
</evidence>
<proteinExistence type="predicted"/>
<gene>
    <name evidence="2" type="ORF">D4A39_11660</name>
</gene>
<dbReference type="AlphaFoldDB" id="A0A418XX11"/>
<feature type="transmembrane region" description="Helical" evidence="1">
    <location>
        <begin position="83"/>
        <end position="105"/>
    </location>
</feature>
<dbReference type="RefSeq" id="WP_119918151.1">
    <property type="nucleotide sequence ID" value="NZ_QYYA01000003.1"/>
</dbReference>
<comment type="caution">
    <text evidence="2">The sequence shown here is derived from an EMBL/GenBank/DDBJ whole genome shotgun (WGS) entry which is preliminary data.</text>
</comment>
<dbReference type="Proteomes" id="UP000283734">
    <property type="component" value="Unassembled WGS sequence"/>
</dbReference>
<evidence type="ECO:0000313" key="3">
    <source>
        <dbReference type="Proteomes" id="UP000283734"/>
    </source>
</evidence>
<reference evidence="2 3" key="1">
    <citation type="submission" date="2018-09" db="EMBL/GenBank/DDBJ databases">
        <title>Alcanivorax profundi sp. nov., isolated from 1000 m-depth seawater of the Mariana Trench.</title>
        <authorList>
            <person name="Liu J."/>
        </authorList>
    </citation>
    <scope>NUCLEOTIDE SEQUENCE [LARGE SCALE GENOMIC DNA]</scope>
    <source>
        <strain evidence="2 3">MTEO17</strain>
    </source>
</reference>
<organism evidence="2 3">
    <name type="scientific">Alcanivorax profundi</name>
    <dbReference type="NCBI Taxonomy" id="2338368"/>
    <lineage>
        <taxon>Bacteria</taxon>
        <taxon>Pseudomonadati</taxon>
        <taxon>Pseudomonadota</taxon>
        <taxon>Gammaproteobacteria</taxon>
        <taxon>Oceanospirillales</taxon>
        <taxon>Alcanivoracaceae</taxon>
        <taxon>Alcanivorax</taxon>
    </lineage>
</organism>
<keyword evidence="1" id="KW-0812">Transmembrane</keyword>
<protein>
    <submittedName>
        <fullName evidence="2">Uncharacterized protein</fullName>
    </submittedName>
</protein>
<name>A0A418XX11_9GAMM</name>
<keyword evidence="1" id="KW-0472">Membrane</keyword>
<keyword evidence="1" id="KW-1133">Transmembrane helix</keyword>
<sequence>MDRGKRLGLGIVLISILVCLSGVILNNRWSEGWSLMKEISNSNFFFMEYNCHEVVTSNYKYGRYVDSKNKECEYFSIGLDTFVVFNLITMFYGLAIYIGVINAPFGKKSVNNEDRFSK</sequence>
<dbReference type="EMBL" id="QYYA01000003">
    <property type="protein sequence ID" value="RJG17371.1"/>
    <property type="molecule type" value="Genomic_DNA"/>
</dbReference>
<evidence type="ECO:0000256" key="1">
    <source>
        <dbReference type="SAM" id="Phobius"/>
    </source>
</evidence>
<feature type="transmembrane region" description="Helical" evidence="1">
    <location>
        <begin position="7"/>
        <end position="25"/>
    </location>
</feature>
<keyword evidence="3" id="KW-1185">Reference proteome</keyword>
<accession>A0A418XX11</accession>